<evidence type="ECO:0000313" key="8">
    <source>
        <dbReference type="Proteomes" id="UP000016412"/>
    </source>
</evidence>
<dbReference type="PANTHER" id="PTHR43095">
    <property type="entry name" value="SUGAR KINASE"/>
    <property type="match status" value="1"/>
</dbReference>
<dbReference type="InterPro" id="IPR000577">
    <property type="entry name" value="Carb_kinase_FGGY"/>
</dbReference>
<dbReference type="RefSeq" id="WP_021331028.1">
    <property type="nucleotide sequence ID" value="NZ_AUZJ01000050.1"/>
</dbReference>
<evidence type="ECO:0000259" key="4">
    <source>
        <dbReference type="Pfam" id="PF00370"/>
    </source>
</evidence>
<reference evidence="8 9" key="1">
    <citation type="submission" date="2013-08" db="EMBL/GenBank/DDBJ databases">
        <authorList>
            <person name="Durkin A.S."/>
            <person name="Haft D.R."/>
            <person name="McCorrison J."/>
            <person name="Torralba M."/>
            <person name="Gillis M."/>
            <person name="Haft D.H."/>
            <person name="Methe B."/>
            <person name="Sutton G."/>
            <person name="Nelson K.E."/>
        </authorList>
    </citation>
    <scope>NUCLEOTIDE SEQUENCE [LARGE SCALE GENOMIC DNA]</scope>
    <source>
        <strain evidence="7 9">ATCC 35536</strain>
        <strain evidence="6 8">VPI DR56BR1116</strain>
    </source>
</reference>
<dbReference type="SUPFAM" id="SSF53067">
    <property type="entry name" value="Actin-like ATPase domain"/>
    <property type="match status" value="2"/>
</dbReference>
<proteinExistence type="inferred from homology"/>
<keyword evidence="2" id="KW-0808">Transferase</keyword>
<dbReference type="Gene3D" id="3.30.420.40">
    <property type="match status" value="2"/>
</dbReference>
<dbReference type="PATRIC" id="fig|1125725.3.peg.1994"/>
<dbReference type="Proteomes" id="UP000016646">
    <property type="component" value="Unassembled WGS sequence"/>
</dbReference>
<evidence type="ECO:0000313" key="9">
    <source>
        <dbReference type="Proteomes" id="UP000016646"/>
    </source>
</evidence>
<dbReference type="GO" id="GO:0005975">
    <property type="term" value="P:carbohydrate metabolic process"/>
    <property type="evidence" value="ECO:0007669"/>
    <property type="project" value="InterPro"/>
</dbReference>
<dbReference type="eggNOG" id="COG1070">
    <property type="taxonomic scope" value="Bacteria"/>
</dbReference>
<feature type="domain" description="Carbohydrate kinase FGGY C-terminal" evidence="5">
    <location>
        <begin position="246"/>
        <end position="426"/>
    </location>
</feature>
<dbReference type="EMBL" id="AUZJ01000050">
    <property type="protein sequence ID" value="ERF60063.1"/>
    <property type="molecule type" value="Genomic_DNA"/>
</dbReference>
<keyword evidence="9" id="KW-1185">Reference proteome</keyword>
<evidence type="ECO:0000259" key="5">
    <source>
        <dbReference type="Pfam" id="PF02782"/>
    </source>
</evidence>
<dbReference type="STRING" id="1125725.HMPREF1325_1150"/>
<evidence type="ECO:0000256" key="3">
    <source>
        <dbReference type="ARBA" id="ARBA00022777"/>
    </source>
</evidence>
<comment type="caution">
    <text evidence="6">The sequence shown here is derived from an EMBL/GenBank/DDBJ whole genome shotgun (WGS) entry which is preliminary data.</text>
</comment>
<comment type="similarity">
    <text evidence="1">Belongs to the FGGY kinase family.</text>
</comment>
<dbReference type="PANTHER" id="PTHR43095:SF2">
    <property type="entry name" value="GLUCONOKINASE"/>
    <property type="match status" value="1"/>
</dbReference>
<dbReference type="AlphaFoldDB" id="U1FJU2"/>
<dbReference type="InterPro" id="IPR050406">
    <property type="entry name" value="FGGY_Carb_Kinase"/>
</dbReference>
<dbReference type="InterPro" id="IPR018484">
    <property type="entry name" value="FGGY_N"/>
</dbReference>
<evidence type="ECO:0000256" key="1">
    <source>
        <dbReference type="ARBA" id="ARBA00009156"/>
    </source>
</evidence>
<keyword evidence="3 6" id="KW-0418">Kinase</keyword>
<evidence type="ECO:0000256" key="2">
    <source>
        <dbReference type="ARBA" id="ARBA00022679"/>
    </source>
</evidence>
<dbReference type="Proteomes" id="UP000016412">
    <property type="component" value="Unassembled WGS sequence"/>
</dbReference>
<dbReference type="Pfam" id="PF00370">
    <property type="entry name" value="FGGY_N"/>
    <property type="match status" value="1"/>
</dbReference>
<dbReference type="GO" id="GO:0016301">
    <property type="term" value="F:kinase activity"/>
    <property type="evidence" value="ECO:0007669"/>
    <property type="project" value="UniProtKB-KW"/>
</dbReference>
<dbReference type="InterPro" id="IPR018485">
    <property type="entry name" value="FGGY_C"/>
</dbReference>
<dbReference type="InterPro" id="IPR043129">
    <property type="entry name" value="ATPase_NBD"/>
</dbReference>
<evidence type="ECO:0000313" key="6">
    <source>
        <dbReference type="EMBL" id="ERF60063.1"/>
    </source>
</evidence>
<dbReference type="PIRSF" id="PIRSF000538">
    <property type="entry name" value="GlpK"/>
    <property type="match status" value="1"/>
</dbReference>
<accession>U1FJU2</accession>
<dbReference type="Pfam" id="PF02782">
    <property type="entry name" value="FGGY_C"/>
    <property type="match status" value="1"/>
</dbReference>
<dbReference type="EMBL" id="AVQI01000056">
    <property type="protein sequence ID" value="ERK01519.1"/>
    <property type="molecule type" value="Genomic_DNA"/>
</dbReference>
<organism evidence="6 8">
    <name type="scientific">Treponema socranskii subsp. socranskii VPI DR56BR1116 = ATCC 35536</name>
    <dbReference type="NCBI Taxonomy" id="1125725"/>
    <lineage>
        <taxon>Bacteria</taxon>
        <taxon>Pseudomonadati</taxon>
        <taxon>Spirochaetota</taxon>
        <taxon>Spirochaetia</taxon>
        <taxon>Spirochaetales</taxon>
        <taxon>Treponemataceae</taxon>
        <taxon>Treponema</taxon>
    </lineage>
</organism>
<sequence length="469" mass="51619">MKLLILESSTTSAKAMLYDTENAMGRIATKPYGFVQDSNGTHDGEAVFVKTVQAAKEIAGGVQADIILQSTTWHSLALTSLDGALLSPIELWSYTGAGELCKRLRESGFEKAYYRKTGCLVNSTYPYFKLMHKKENGTLLSHVKIGGQGEYNTYRLTGAWVTTLAMASGTGLVNIDSRTYDAELLSSLAIDESVLPKIVGTEKTFPLSKEGALLLGQKIGTPVVPAYPDGALNQIGAGALKEGIMTFSVGTSAAIRMTTNRPLLPEAPSLWSYFTLSSHLLGAAVSGACNCQDWCKKTFFPNDAHYADIEKELSHANDTPVFLPFLFGERCPGWNEKRRGGFLSVKPEHTVYNLYQSVLEGVLFSVYHCYEILADTAGYPKLIKLSGGILHSEFWMQICASLFDVPMTIDESNQSSVMGCAVIGLYLLGKIGSPLSFEPEVRRRIEPDPALRDIYRKKYRAYRECYRNH</sequence>
<evidence type="ECO:0000313" key="7">
    <source>
        <dbReference type="EMBL" id="ERK01519.1"/>
    </source>
</evidence>
<dbReference type="CDD" id="cd07770">
    <property type="entry name" value="ASKHA_NBD_FGGY_GntK"/>
    <property type="match status" value="1"/>
</dbReference>
<gene>
    <name evidence="7" type="ORF">HMPREF0860_1404</name>
    <name evidence="6" type="ORF">HMPREF1325_1150</name>
</gene>
<feature type="domain" description="Carbohydrate kinase FGGY N-terminal" evidence="4">
    <location>
        <begin position="4"/>
        <end position="236"/>
    </location>
</feature>
<protein>
    <submittedName>
        <fullName evidence="6">Carbohydrate kinase, FGGY family protein</fullName>
    </submittedName>
</protein>
<dbReference type="OrthoDB" id="9805576at2"/>
<name>U1FJU2_TRESO</name>